<evidence type="ECO:0000313" key="1">
    <source>
        <dbReference type="EMBL" id="KAF5321539.1"/>
    </source>
</evidence>
<gene>
    <name evidence="1" type="ORF">D9619_002006</name>
</gene>
<dbReference type="EMBL" id="JAACJJ010000028">
    <property type="protein sequence ID" value="KAF5321539.1"/>
    <property type="molecule type" value="Genomic_DNA"/>
</dbReference>
<dbReference type="OrthoDB" id="3437960at2759"/>
<proteinExistence type="predicted"/>
<protein>
    <submittedName>
        <fullName evidence="1">Uncharacterized protein</fullName>
    </submittedName>
</protein>
<dbReference type="Proteomes" id="UP000567179">
    <property type="component" value="Unassembled WGS sequence"/>
</dbReference>
<organism evidence="1 2">
    <name type="scientific">Psilocybe cf. subviscida</name>
    <dbReference type="NCBI Taxonomy" id="2480587"/>
    <lineage>
        <taxon>Eukaryota</taxon>
        <taxon>Fungi</taxon>
        <taxon>Dikarya</taxon>
        <taxon>Basidiomycota</taxon>
        <taxon>Agaricomycotina</taxon>
        <taxon>Agaricomycetes</taxon>
        <taxon>Agaricomycetidae</taxon>
        <taxon>Agaricales</taxon>
        <taxon>Agaricineae</taxon>
        <taxon>Strophariaceae</taxon>
        <taxon>Psilocybe</taxon>
    </lineage>
</organism>
<reference evidence="1 2" key="1">
    <citation type="journal article" date="2020" name="ISME J.">
        <title>Uncovering the hidden diversity of litter-decomposition mechanisms in mushroom-forming fungi.</title>
        <authorList>
            <person name="Floudas D."/>
            <person name="Bentzer J."/>
            <person name="Ahren D."/>
            <person name="Johansson T."/>
            <person name="Persson P."/>
            <person name="Tunlid A."/>
        </authorList>
    </citation>
    <scope>NUCLEOTIDE SEQUENCE [LARGE SCALE GENOMIC DNA]</scope>
    <source>
        <strain evidence="1 2">CBS 101986</strain>
    </source>
</reference>
<accession>A0A8H5F2S1</accession>
<name>A0A8H5F2S1_9AGAR</name>
<evidence type="ECO:0000313" key="2">
    <source>
        <dbReference type="Proteomes" id="UP000567179"/>
    </source>
</evidence>
<dbReference type="AlphaFoldDB" id="A0A8H5F2S1"/>
<sequence length="315" mass="35005">MNANLTYTMESLFGPCSELVDISVFLNVSSASNQDTLSSDSESVPPDVIEECRFLSHLCVCIALVVTTGLSVADIRHSLETIWDNPTLSGHLIREHDRTVTALYSLNQRLSKSHRKPNFPDPDTLVPEVAEVQKNMEATSLDSLKLNSDALLFMRTPKNSDQNVLQTLKYTPNSSKERTQNDALITISIHSRVPWGPSYMSRLSQHVFLSSNTLHDIYTAIPCISKDYPQVTETAVDENCFILIEGKAYGDGGQNDYAGHLIQHLELSAKKKKPQLEVTRADTSMKDTKLSSLSTYTLIGFADGRIPQTQLQDTL</sequence>
<keyword evidence="2" id="KW-1185">Reference proteome</keyword>
<comment type="caution">
    <text evidence="1">The sequence shown here is derived from an EMBL/GenBank/DDBJ whole genome shotgun (WGS) entry which is preliminary data.</text>
</comment>